<keyword evidence="6" id="KW-1185">Reference proteome</keyword>
<dbReference type="Gene3D" id="3.40.50.980">
    <property type="match status" value="2"/>
</dbReference>
<dbReference type="EMBL" id="VIWT01000001">
    <property type="protein sequence ID" value="TWF97039.1"/>
    <property type="molecule type" value="Genomic_DNA"/>
</dbReference>
<dbReference type="Pfam" id="PF00501">
    <property type="entry name" value="AMP-binding"/>
    <property type="match status" value="1"/>
</dbReference>
<evidence type="ECO:0000256" key="2">
    <source>
        <dbReference type="ARBA" id="ARBA00022840"/>
    </source>
</evidence>
<accession>A0A561UCH4</accession>
<evidence type="ECO:0000259" key="4">
    <source>
        <dbReference type="Pfam" id="PF13193"/>
    </source>
</evidence>
<comment type="caution">
    <text evidence="5">The sequence shown here is derived from an EMBL/GenBank/DDBJ whole genome shotgun (WGS) entry which is preliminary data.</text>
</comment>
<dbReference type="GO" id="GO:0016878">
    <property type="term" value="F:acid-thiol ligase activity"/>
    <property type="evidence" value="ECO:0007669"/>
    <property type="project" value="UniProtKB-ARBA"/>
</dbReference>
<gene>
    <name evidence="5" type="ORF">FHX73_11814</name>
</gene>
<name>A0A561UCH4_9ACTN</name>
<reference evidence="5 6" key="1">
    <citation type="submission" date="2019-06" db="EMBL/GenBank/DDBJ databases">
        <title>Sequencing the genomes of 1000 actinobacteria strains.</title>
        <authorList>
            <person name="Klenk H.-P."/>
        </authorList>
    </citation>
    <scope>NUCLEOTIDE SEQUENCE [LARGE SCALE GENOMIC DNA]</scope>
    <source>
        <strain evidence="5 6">DSM 44826</strain>
    </source>
</reference>
<organism evidence="5 6">
    <name type="scientific">Kitasatospora viridis</name>
    <dbReference type="NCBI Taxonomy" id="281105"/>
    <lineage>
        <taxon>Bacteria</taxon>
        <taxon>Bacillati</taxon>
        <taxon>Actinomycetota</taxon>
        <taxon>Actinomycetes</taxon>
        <taxon>Kitasatosporales</taxon>
        <taxon>Streptomycetaceae</taxon>
        <taxon>Kitasatospora</taxon>
    </lineage>
</organism>
<proteinExistence type="predicted"/>
<evidence type="ECO:0000313" key="6">
    <source>
        <dbReference type="Proteomes" id="UP000317940"/>
    </source>
</evidence>
<sequence length="549" mass="58876">MTTTTDHEQPAWLADRAADFGSAGYWRGVPLGELMWQWADRYGDRTALVDRDARLGFAELARRADRLAEALGAAGIRQGDPVLVQLPNSWEFVAAFLACQRIGAVPVLALMPHRGRELHALAEQAGTRALLVAERWNDFDHQALAAEVAGPHPVFVLGERVWPGHLALGPLLADEAPQAAAARRARLDAHRPDPGRIALLLLSGGTTGHSKLVPRTHDDYEYNLRRSAEVCGFDQDTVYLAVLPAAHNFPLGSPGILGALGRGGRAVLSPSPRPETAFALAEREGATVSSVVPSIAQRWTEAVAAGATPPATLRTLQIGGSVLPPETAERIEAVLGCQVQQVYGMAEGLLCYTRPGDPAELRTTTQGRPISDGDRIRLVDEEDRPVPDGVPGELLTRGPYTVRGYYGAPAGAAAAFTPDGWYRTGDLVLRHPSGNLVVTGRIKDIINRGGEKIAAAELEEAAQSLPQVRQAAAVPVPEPELGERVGLAVTLRDGASLTLGELREAFRRRGLAGFRTPEHLLVLPRLPLTPVGKIDKKEIRRLLAAQTPS</sequence>
<dbReference type="GO" id="GO:0005524">
    <property type="term" value="F:ATP binding"/>
    <property type="evidence" value="ECO:0007669"/>
    <property type="project" value="UniProtKB-KW"/>
</dbReference>
<dbReference type="Gene3D" id="2.30.38.10">
    <property type="entry name" value="Luciferase, Domain 3"/>
    <property type="match status" value="1"/>
</dbReference>
<dbReference type="PANTHER" id="PTHR43767">
    <property type="entry name" value="LONG-CHAIN-FATTY-ACID--COA LIGASE"/>
    <property type="match status" value="1"/>
</dbReference>
<dbReference type="InterPro" id="IPR020845">
    <property type="entry name" value="AMP-binding_CS"/>
</dbReference>
<dbReference type="InterPro" id="IPR025110">
    <property type="entry name" value="AMP-bd_C"/>
</dbReference>
<evidence type="ECO:0000256" key="1">
    <source>
        <dbReference type="ARBA" id="ARBA00022598"/>
    </source>
</evidence>
<dbReference type="InterPro" id="IPR000873">
    <property type="entry name" value="AMP-dep_synth/lig_dom"/>
</dbReference>
<feature type="domain" description="AMP-dependent synthetase/ligase" evidence="3">
    <location>
        <begin position="36"/>
        <end position="406"/>
    </location>
</feature>
<dbReference type="InterPro" id="IPR045851">
    <property type="entry name" value="AMP-bd_C_sf"/>
</dbReference>
<dbReference type="InterPro" id="IPR050237">
    <property type="entry name" value="ATP-dep_AMP-bd_enzyme"/>
</dbReference>
<dbReference type="RefSeq" id="WP_246213337.1">
    <property type="nucleotide sequence ID" value="NZ_BAAAMZ010000043.1"/>
</dbReference>
<dbReference type="SUPFAM" id="SSF56801">
    <property type="entry name" value="Acetyl-CoA synthetase-like"/>
    <property type="match status" value="1"/>
</dbReference>
<dbReference type="AlphaFoldDB" id="A0A561UCH4"/>
<protein>
    <submittedName>
        <fullName evidence="5">2,3-dihydroxybenzoate-AMP ligase</fullName>
    </submittedName>
</protein>
<dbReference type="Pfam" id="PF13193">
    <property type="entry name" value="AMP-binding_C"/>
    <property type="match status" value="1"/>
</dbReference>
<evidence type="ECO:0000259" key="3">
    <source>
        <dbReference type="Pfam" id="PF00501"/>
    </source>
</evidence>
<keyword evidence="2" id="KW-0067">ATP-binding</keyword>
<evidence type="ECO:0000313" key="5">
    <source>
        <dbReference type="EMBL" id="TWF97039.1"/>
    </source>
</evidence>
<dbReference type="Gene3D" id="3.30.300.30">
    <property type="match status" value="1"/>
</dbReference>
<dbReference type="PANTHER" id="PTHR43767:SF1">
    <property type="entry name" value="NONRIBOSOMAL PEPTIDE SYNTHASE PES1 (EUROFUNG)-RELATED"/>
    <property type="match status" value="1"/>
</dbReference>
<keyword evidence="2" id="KW-0547">Nucleotide-binding</keyword>
<dbReference type="FunFam" id="2.30.38.10:FF:000003">
    <property type="entry name" value="Vibriobactin-specific 2,3-dihydroxybenzoate-AMP ligase"/>
    <property type="match status" value="1"/>
</dbReference>
<dbReference type="Proteomes" id="UP000317940">
    <property type="component" value="Unassembled WGS sequence"/>
</dbReference>
<keyword evidence="1 5" id="KW-0436">Ligase</keyword>
<dbReference type="PROSITE" id="PS00455">
    <property type="entry name" value="AMP_BINDING"/>
    <property type="match status" value="1"/>
</dbReference>
<feature type="domain" description="AMP-binding enzyme C-terminal" evidence="4">
    <location>
        <begin position="457"/>
        <end position="533"/>
    </location>
</feature>